<dbReference type="Proteomes" id="UP000479190">
    <property type="component" value="Unassembled WGS sequence"/>
</dbReference>
<protein>
    <submittedName>
        <fullName evidence="2">Uncharacterized protein</fullName>
    </submittedName>
</protein>
<feature type="compositionally biased region" description="Low complexity" evidence="1">
    <location>
        <begin position="79"/>
        <end position="88"/>
    </location>
</feature>
<evidence type="ECO:0000313" key="2">
    <source>
        <dbReference type="EMBL" id="CAB0032967.1"/>
    </source>
</evidence>
<organism evidence="2 3">
    <name type="scientific">Trichogramma brassicae</name>
    <dbReference type="NCBI Taxonomy" id="86971"/>
    <lineage>
        <taxon>Eukaryota</taxon>
        <taxon>Metazoa</taxon>
        <taxon>Ecdysozoa</taxon>
        <taxon>Arthropoda</taxon>
        <taxon>Hexapoda</taxon>
        <taxon>Insecta</taxon>
        <taxon>Pterygota</taxon>
        <taxon>Neoptera</taxon>
        <taxon>Endopterygota</taxon>
        <taxon>Hymenoptera</taxon>
        <taxon>Apocrita</taxon>
        <taxon>Proctotrupomorpha</taxon>
        <taxon>Chalcidoidea</taxon>
        <taxon>Trichogrammatidae</taxon>
        <taxon>Trichogramma</taxon>
    </lineage>
</organism>
<gene>
    <name evidence="2" type="ORF">TBRA_LOCUS4890</name>
</gene>
<evidence type="ECO:0000313" key="3">
    <source>
        <dbReference type="Proteomes" id="UP000479190"/>
    </source>
</evidence>
<proteinExistence type="predicted"/>
<feature type="region of interest" description="Disordered" evidence="1">
    <location>
        <begin position="1"/>
        <end position="22"/>
    </location>
</feature>
<dbReference type="AlphaFoldDB" id="A0A6H5I8P5"/>
<feature type="region of interest" description="Disordered" evidence="1">
    <location>
        <begin position="68"/>
        <end position="102"/>
    </location>
</feature>
<dbReference type="EMBL" id="CADCXV010000695">
    <property type="protein sequence ID" value="CAB0032967.1"/>
    <property type="molecule type" value="Genomic_DNA"/>
</dbReference>
<keyword evidence="3" id="KW-1185">Reference proteome</keyword>
<accession>A0A6H5I8P5</accession>
<evidence type="ECO:0000256" key="1">
    <source>
        <dbReference type="SAM" id="MobiDB-lite"/>
    </source>
</evidence>
<name>A0A6H5I8P5_9HYME</name>
<reference evidence="2 3" key="1">
    <citation type="submission" date="2020-02" db="EMBL/GenBank/DDBJ databases">
        <authorList>
            <person name="Ferguson B K."/>
        </authorList>
    </citation>
    <scope>NUCLEOTIDE SEQUENCE [LARGE SCALE GENOMIC DNA]</scope>
</reference>
<sequence length="102" mass="11848">MRINVRTDNPLLSPAGPHGRVRRRHFRRAPLLFQKFPAEIHAGQARIPKKKLETRQFELMVTRKFNSHDSMHKLIQPRAATSTTQTKAKTPRRRIDASPTMN</sequence>